<accession>A0A7U8C960</accession>
<dbReference type="OrthoDB" id="9797605at2"/>
<dbReference type="PANTHER" id="PTHR24421">
    <property type="entry name" value="NITRATE/NITRITE SENSOR PROTEIN NARX-RELATED"/>
    <property type="match status" value="1"/>
</dbReference>
<evidence type="ECO:0000256" key="4">
    <source>
        <dbReference type="ARBA" id="ARBA00022777"/>
    </source>
</evidence>
<dbReference type="PROSITE" id="PS50096">
    <property type="entry name" value="IQ"/>
    <property type="match status" value="1"/>
</dbReference>
<dbReference type="GO" id="GO:0046983">
    <property type="term" value="F:protein dimerization activity"/>
    <property type="evidence" value="ECO:0007669"/>
    <property type="project" value="InterPro"/>
</dbReference>
<name>A0A7U8C960_NEPCE</name>
<dbReference type="GO" id="GO:0016020">
    <property type="term" value="C:membrane"/>
    <property type="evidence" value="ECO:0007669"/>
    <property type="project" value="UniProtKB-SubCell"/>
</dbReference>
<dbReference type="SUPFAM" id="SSF55874">
    <property type="entry name" value="ATPase domain of HSP90 chaperone/DNA topoisomerase II/histidine kinase"/>
    <property type="match status" value="1"/>
</dbReference>
<evidence type="ECO:0000256" key="2">
    <source>
        <dbReference type="ARBA" id="ARBA00022553"/>
    </source>
</evidence>
<evidence type="ECO:0000256" key="6">
    <source>
        <dbReference type="SAM" id="Phobius"/>
    </source>
</evidence>
<dbReference type="CDD" id="cd16917">
    <property type="entry name" value="HATPase_UhpB-NarQ-NarX-like"/>
    <property type="match status" value="1"/>
</dbReference>
<organism evidence="8 9">
    <name type="scientific">Neptuniibacter caesariensis</name>
    <dbReference type="NCBI Taxonomy" id="207954"/>
    <lineage>
        <taxon>Bacteria</taxon>
        <taxon>Pseudomonadati</taxon>
        <taxon>Pseudomonadota</taxon>
        <taxon>Gammaproteobacteria</taxon>
        <taxon>Oceanospirillales</taxon>
        <taxon>Oceanospirillaceae</taxon>
        <taxon>Neptuniibacter</taxon>
    </lineage>
</organism>
<dbReference type="SUPFAM" id="SSF158472">
    <property type="entry name" value="HAMP domain-like"/>
    <property type="match status" value="1"/>
</dbReference>
<dbReference type="AlphaFoldDB" id="A0A7U8C960"/>
<keyword evidence="5" id="KW-0902">Two-component regulatory system</keyword>
<keyword evidence="9" id="KW-1185">Reference proteome</keyword>
<dbReference type="Gene3D" id="3.30.565.10">
    <property type="entry name" value="Histidine kinase-like ATPase, C-terminal domain"/>
    <property type="match status" value="1"/>
</dbReference>
<keyword evidence="4 8" id="KW-0418">Kinase</keyword>
<proteinExistence type="predicted"/>
<feature type="transmembrane region" description="Helical" evidence="6">
    <location>
        <begin position="6"/>
        <end position="27"/>
    </location>
</feature>
<comment type="caution">
    <text evidence="8">The sequence shown here is derived from an EMBL/GenBank/DDBJ whole genome shotgun (WGS) entry which is preliminary data.</text>
</comment>
<sequence length="432" mass="48762">MNAVLRLNLIVVIVFAIALVVTLNEMIEQATKDIKREVISGLSFTHQLLSVAAENESLLESLLEGETRHVHIEIVGSNSQSAAFSSEPENEDEESAPDWFQDMIPGLDKLQEKKYYRYLPDGRALLLQADPSDEVGEVWESIQHILMLFGLSVLLSNIAIYIGVKQGIKPVTDFLTALREIEKGRYTARLNEYSIKEINELSSHFNAMAHALEESQSDNARLTHELMRIQENERAHLARELHDDLGQYLTGIRAQAYLIKQSAHVPELVASVGNQIAINCDAMQTSFRQLIRELHPVILEQLGLLEAIRTQVENWGLVHTGIKVNLQLPEHIPDMDDERNTHIYRIVQEALNNVAQHSSADSVLIHLQVKDSFIYMNVTDNGVAVERTKTVGLGLRSMQERARCMQGELEFIQEQNKGSLVQLKVPVREEVV</sequence>
<evidence type="ECO:0000259" key="7">
    <source>
        <dbReference type="PROSITE" id="PS50885"/>
    </source>
</evidence>
<evidence type="ECO:0000313" key="9">
    <source>
        <dbReference type="Proteomes" id="UP000002171"/>
    </source>
</evidence>
<keyword evidence="3" id="KW-0808">Transferase</keyword>
<gene>
    <name evidence="8" type="ORF">MED92_10374</name>
</gene>
<dbReference type="Pfam" id="PF07730">
    <property type="entry name" value="HisKA_3"/>
    <property type="match status" value="1"/>
</dbReference>
<dbReference type="Pfam" id="PF00672">
    <property type="entry name" value="HAMP"/>
    <property type="match status" value="1"/>
</dbReference>
<dbReference type="InterPro" id="IPR011712">
    <property type="entry name" value="Sig_transdc_His_kin_sub3_dim/P"/>
</dbReference>
<keyword evidence="6" id="KW-0472">Membrane</keyword>
<dbReference type="PANTHER" id="PTHR24421:SF58">
    <property type="entry name" value="SIGNAL TRANSDUCTION HISTIDINE-PROTEIN KINASE_PHOSPHATASE UHPB"/>
    <property type="match status" value="1"/>
</dbReference>
<feature type="domain" description="HAMP" evidence="7">
    <location>
        <begin position="165"/>
        <end position="217"/>
    </location>
</feature>
<dbReference type="InterPro" id="IPR003660">
    <property type="entry name" value="HAMP_dom"/>
</dbReference>
<protein>
    <submittedName>
        <fullName evidence="8">Sensor histidine kinase</fullName>
    </submittedName>
</protein>
<dbReference type="GO" id="GO:0000155">
    <property type="term" value="F:phosphorelay sensor kinase activity"/>
    <property type="evidence" value="ECO:0007669"/>
    <property type="project" value="InterPro"/>
</dbReference>
<evidence type="ECO:0000256" key="5">
    <source>
        <dbReference type="ARBA" id="ARBA00023012"/>
    </source>
</evidence>
<dbReference type="Proteomes" id="UP000002171">
    <property type="component" value="Unassembled WGS sequence"/>
</dbReference>
<dbReference type="SMART" id="SM00304">
    <property type="entry name" value="HAMP"/>
    <property type="match status" value="1"/>
</dbReference>
<dbReference type="InterPro" id="IPR050482">
    <property type="entry name" value="Sensor_HK_TwoCompSys"/>
</dbReference>
<dbReference type="Gene3D" id="1.20.5.1930">
    <property type="match status" value="1"/>
</dbReference>
<evidence type="ECO:0000313" key="8">
    <source>
        <dbReference type="EMBL" id="EAR62104.1"/>
    </source>
</evidence>
<dbReference type="Pfam" id="PF02518">
    <property type="entry name" value="HATPase_c"/>
    <property type="match status" value="1"/>
</dbReference>
<evidence type="ECO:0000256" key="1">
    <source>
        <dbReference type="ARBA" id="ARBA00004370"/>
    </source>
</evidence>
<comment type="subcellular location">
    <subcellularLocation>
        <location evidence="1">Membrane</location>
    </subcellularLocation>
</comment>
<evidence type="ECO:0000256" key="3">
    <source>
        <dbReference type="ARBA" id="ARBA00022679"/>
    </source>
</evidence>
<dbReference type="EMBL" id="AAOW01000004">
    <property type="protein sequence ID" value="EAR62104.1"/>
    <property type="molecule type" value="Genomic_DNA"/>
</dbReference>
<dbReference type="SMART" id="SM00387">
    <property type="entry name" value="HATPase_c"/>
    <property type="match status" value="1"/>
</dbReference>
<dbReference type="InterPro" id="IPR003594">
    <property type="entry name" value="HATPase_dom"/>
</dbReference>
<keyword evidence="6" id="KW-1133">Transmembrane helix</keyword>
<keyword evidence="6" id="KW-0812">Transmembrane</keyword>
<reference evidence="8 9" key="1">
    <citation type="submission" date="2006-02" db="EMBL/GenBank/DDBJ databases">
        <authorList>
            <person name="Pinhassi J."/>
            <person name="Pedros-Alio C."/>
            <person name="Ferriera S."/>
            <person name="Johnson J."/>
            <person name="Kravitz S."/>
            <person name="Halpern A."/>
            <person name="Remington K."/>
            <person name="Beeson K."/>
            <person name="Tran B."/>
            <person name="Rogers Y.-H."/>
            <person name="Friedman R."/>
            <person name="Venter J.C."/>
        </authorList>
    </citation>
    <scope>NUCLEOTIDE SEQUENCE [LARGE SCALE GENOMIC DNA]</scope>
    <source>
        <strain evidence="8 9">MED92</strain>
    </source>
</reference>
<dbReference type="Gene3D" id="6.10.340.10">
    <property type="match status" value="1"/>
</dbReference>
<dbReference type="InterPro" id="IPR036890">
    <property type="entry name" value="HATPase_C_sf"/>
</dbReference>
<dbReference type="PROSITE" id="PS50885">
    <property type="entry name" value="HAMP"/>
    <property type="match status" value="1"/>
</dbReference>
<keyword evidence="2" id="KW-0597">Phosphoprotein</keyword>
<dbReference type="CDD" id="cd06225">
    <property type="entry name" value="HAMP"/>
    <property type="match status" value="1"/>
</dbReference>
<dbReference type="RefSeq" id="WP_007019741.1">
    <property type="nucleotide sequence ID" value="NZ_CH724125.1"/>
</dbReference>